<evidence type="ECO:0000256" key="3">
    <source>
        <dbReference type="ARBA" id="ARBA00020071"/>
    </source>
</evidence>
<dbReference type="InterPro" id="IPR002509">
    <property type="entry name" value="NODB_dom"/>
</dbReference>
<comment type="caution">
    <text evidence="7">The sequence shown here is derived from an EMBL/GenBank/DDBJ whole genome shotgun (WGS) entry which is preliminary data.</text>
</comment>
<name>A0ABT8BHS6_9HYPH</name>
<reference evidence="8" key="1">
    <citation type="journal article" date="2019" name="Int. J. Syst. Evol. Microbiol.">
        <title>The Global Catalogue of Microorganisms (GCM) 10K type strain sequencing project: providing services to taxonomists for standard genome sequencing and annotation.</title>
        <authorList>
            <consortium name="The Broad Institute Genomics Platform"/>
            <consortium name="The Broad Institute Genome Sequencing Center for Infectious Disease"/>
            <person name="Wu L."/>
            <person name="Ma J."/>
        </authorList>
    </citation>
    <scope>NUCLEOTIDE SEQUENCE [LARGE SCALE GENOMIC DNA]</scope>
    <source>
        <strain evidence="8">CECT 7069</strain>
    </source>
</reference>
<sequence>MSTARRHQLFEAGFRAIAATGADRWLAPLTRGRGVILTFHHVRPEPPGAYAPNRLLAITPAFLDRVLVDLARRGFEVIGLDAVPERLAGTDRAPFAVLTFDDGYRDNVEHAAPVLRRHGVPWNLFVTSDFADGHGRLWWLELERAIARLDRVRLPGTDLDLPAVGAAQKLAAFEAVYRALRAGPEERLLAAIAALCRQAGFPAGALASELCLGWDDLRDLARDPAVTFGAHTVSHPMLAKHAAATLRREVEVGRDRLAYELDRPVRHLSYPVGDPTSAGPREFALARELGFVTAVTTRPGHLFPGHVDHLQALPRVSVNGCHQSAAALAGLLSGVPFLAWNRGRRINVD</sequence>
<dbReference type="Proteomes" id="UP001224644">
    <property type="component" value="Unassembled WGS sequence"/>
</dbReference>
<dbReference type="Pfam" id="PF01522">
    <property type="entry name" value="Polysacc_deac_1"/>
    <property type="match status" value="1"/>
</dbReference>
<dbReference type="RefSeq" id="WP_238227995.1">
    <property type="nucleotide sequence ID" value="NZ_BPQD01000039.1"/>
</dbReference>
<feature type="domain" description="NodB homology" evidence="6">
    <location>
        <begin position="91"/>
        <end position="276"/>
    </location>
</feature>
<keyword evidence="4" id="KW-0732">Signal</keyword>
<evidence type="ECO:0000256" key="1">
    <source>
        <dbReference type="ARBA" id="ARBA00003236"/>
    </source>
</evidence>
<comment type="similarity">
    <text evidence="2">Belongs to the polysaccharide deacetylase family.</text>
</comment>
<dbReference type="InterPro" id="IPR011330">
    <property type="entry name" value="Glyco_hydro/deAcase_b/a-brl"/>
</dbReference>
<dbReference type="EMBL" id="JAUFPX010000009">
    <property type="protein sequence ID" value="MDN3591448.1"/>
    <property type="molecule type" value="Genomic_DNA"/>
</dbReference>
<gene>
    <name evidence="7" type="ORF">QWZ12_12590</name>
</gene>
<evidence type="ECO:0000256" key="5">
    <source>
        <dbReference type="ARBA" id="ARBA00032976"/>
    </source>
</evidence>
<proteinExistence type="inferred from homology"/>
<keyword evidence="8" id="KW-1185">Reference proteome</keyword>
<dbReference type="CDD" id="cd10968">
    <property type="entry name" value="CE4_Mlr8448_like_5s"/>
    <property type="match status" value="1"/>
</dbReference>
<dbReference type="Gene3D" id="3.20.20.370">
    <property type="entry name" value="Glycoside hydrolase/deacetylase"/>
    <property type="match status" value="1"/>
</dbReference>
<evidence type="ECO:0000259" key="6">
    <source>
        <dbReference type="Pfam" id="PF01522"/>
    </source>
</evidence>
<dbReference type="InterPro" id="IPR051398">
    <property type="entry name" value="Polysacch_Deacetylase"/>
</dbReference>
<dbReference type="PANTHER" id="PTHR34216:SF7">
    <property type="entry name" value="POLY-BETA-1,6-N-ACETYL-D-GLUCOSAMINE N-DEACETYLASE"/>
    <property type="match status" value="1"/>
</dbReference>
<dbReference type="SUPFAM" id="SSF88713">
    <property type="entry name" value="Glycoside hydrolase/deacetylase"/>
    <property type="match status" value="1"/>
</dbReference>
<comment type="function">
    <text evidence="1">Is involved in generating a small heat-stable compound (Nod), an acylated oligomer of N-acetylglucosamine, that stimulates mitosis in various plant protoplasts.</text>
</comment>
<evidence type="ECO:0000256" key="4">
    <source>
        <dbReference type="ARBA" id="ARBA00022729"/>
    </source>
</evidence>
<organism evidence="7 8">
    <name type="scientific">Methylobacterium adhaesivum</name>
    <dbReference type="NCBI Taxonomy" id="333297"/>
    <lineage>
        <taxon>Bacteria</taxon>
        <taxon>Pseudomonadati</taxon>
        <taxon>Pseudomonadota</taxon>
        <taxon>Alphaproteobacteria</taxon>
        <taxon>Hyphomicrobiales</taxon>
        <taxon>Methylobacteriaceae</taxon>
        <taxon>Methylobacterium</taxon>
    </lineage>
</organism>
<evidence type="ECO:0000313" key="8">
    <source>
        <dbReference type="Proteomes" id="UP001224644"/>
    </source>
</evidence>
<dbReference type="PANTHER" id="PTHR34216">
    <property type="match status" value="1"/>
</dbReference>
<protein>
    <recommendedName>
        <fullName evidence="3">Chitooligosaccharide deacetylase</fullName>
    </recommendedName>
    <alternativeName>
        <fullName evidence="5">Nodulation protein B</fullName>
    </alternativeName>
</protein>
<evidence type="ECO:0000256" key="2">
    <source>
        <dbReference type="ARBA" id="ARBA00010973"/>
    </source>
</evidence>
<accession>A0ABT8BHS6</accession>
<evidence type="ECO:0000313" key="7">
    <source>
        <dbReference type="EMBL" id="MDN3591448.1"/>
    </source>
</evidence>